<evidence type="ECO:0000313" key="3">
    <source>
        <dbReference type="Proteomes" id="UP000578531"/>
    </source>
</evidence>
<dbReference type="GeneID" id="59291697"/>
<evidence type="ECO:0000313" key="2">
    <source>
        <dbReference type="EMBL" id="KAF6231748.1"/>
    </source>
</evidence>
<dbReference type="Proteomes" id="UP000578531">
    <property type="component" value="Unassembled WGS sequence"/>
</dbReference>
<feature type="compositionally biased region" description="Polar residues" evidence="1">
    <location>
        <begin position="27"/>
        <end position="52"/>
    </location>
</feature>
<sequence length="578" mass="62663">MPTMGLGSTISRNPSVAGSSMYEPFHRTSSGSSTVHSALRSASSIYESSAPQSRSSSTLRATSSRASTSASTSKPSTVRASTVTSGTSMSKLMRSASTASTSRESSSPSLSSTVRPPTVASRTSKKPAVRDSTATSTSKLIRSASTASTLRPLTSTPASSTTSLLRSTSKRAPSHFLTTASRILWGRPPPSHSTLQPSQIAALTHTLSLPVETPMLSSVVGALGVPLSRSQFSPTPSCFCNAHFWFEQKYIDELTEVITHEIGPQLDKLRIAPRELISRKTERLLSTLQPYQDILTSTTDTSSILSMEPTCPACTLSHFFQNPAAVNALTLAVKGRKHRAHPWPASMAWLDPCPGREWEAKWRSEGKSVAHDRVRVQRWRRDTRAHERVPDAPPQVLGHQPGEGCDFCDALRLERADEAELDAAIAEEEEEGDGKQTRAGGEPARYSGAADEIHDDDDDDASDSETLRSDSSTTLRAMEEESIIKGYLRPPTTTTDSAYRPRPDADGNKAAQEARRRSSVMGGYLAHRGGRVEGERAKRASDWARSYQCLVGRSPDSQTTLLCERYSEPGLRAVEGWI</sequence>
<feature type="compositionally biased region" description="Polar residues" evidence="1">
    <location>
        <begin position="74"/>
        <end position="90"/>
    </location>
</feature>
<reference evidence="2 3" key="1">
    <citation type="journal article" date="2020" name="Genomics">
        <title>Complete, high-quality genomes from long-read metagenomic sequencing of two wolf lichen thalli reveals enigmatic genome architecture.</title>
        <authorList>
            <person name="McKenzie S.K."/>
            <person name="Walston R.F."/>
            <person name="Allen J.L."/>
        </authorList>
    </citation>
    <scope>NUCLEOTIDE SEQUENCE [LARGE SCALE GENOMIC DNA]</scope>
    <source>
        <strain evidence="2">WasteWater2</strain>
    </source>
</reference>
<feature type="region of interest" description="Disordered" evidence="1">
    <location>
        <begin position="425"/>
        <end position="527"/>
    </location>
</feature>
<name>A0A8H6FNL4_9LECA</name>
<dbReference type="RefSeq" id="XP_037161180.1">
    <property type="nucleotide sequence ID" value="XM_037311936.1"/>
</dbReference>
<gene>
    <name evidence="2" type="ORF">HO173_010050</name>
</gene>
<feature type="compositionally biased region" description="Polar residues" evidence="1">
    <location>
        <begin position="1"/>
        <end position="18"/>
    </location>
</feature>
<feature type="compositionally biased region" description="Low complexity" evidence="1">
    <location>
        <begin position="94"/>
        <end position="119"/>
    </location>
</feature>
<keyword evidence="3" id="KW-1185">Reference proteome</keyword>
<feature type="compositionally biased region" description="Low complexity" evidence="1">
    <location>
        <begin position="53"/>
        <end position="73"/>
    </location>
</feature>
<dbReference type="AlphaFoldDB" id="A0A8H6FNL4"/>
<evidence type="ECO:0000256" key="1">
    <source>
        <dbReference type="SAM" id="MobiDB-lite"/>
    </source>
</evidence>
<accession>A0A8H6FNL4</accession>
<proteinExistence type="predicted"/>
<feature type="compositionally biased region" description="Polar residues" evidence="1">
    <location>
        <begin position="132"/>
        <end position="147"/>
    </location>
</feature>
<organism evidence="2 3">
    <name type="scientific">Letharia columbiana</name>
    <dbReference type="NCBI Taxonomy" id="112416"/>
    <lineage>
        <taxon>Eukaryota</taxon>
        <taxon>Fungi</taxon>
        <taxon>Dikarya</taxon>
        <taxon>Ascomycota</taxon>
        <taxon>Pezizomycotina</taxon>
        <taxon>Lecanoromycetes</taxon>
        <taxon>OSLEUM clade</taxon>
        <taxon>Lecanoromycetidae</taxon>
        <taxon>Lecanorales</taxon>
        <taxon>Lecanorineae</taxon>
        <taxon>Parmeliaceae</taxon>
        <taxon>Letharia</taxon>
    </lineage>
</organism>
<protein>
    <submittedName>
        <fullName evidence="2">Uncharacterized protein</fullName>
    </submittedName>
</protein>
<feature type="compositionally biased region" description="Acidic residues" evidence="1">
    <location>
        <begin position="453"/>
        <end position="463"/>
    </location>
</feature>
<feature type="region of interest" description="Disordered" evidence="1">
    <location>
        <begin position="1"/>
        <end position="171"/>
    </location>
</feature>
<comment type="caution">
    <text evidence="2">The sequence shown here is derived from an EMBL/GenBank/DDBJ whole genome shotgun (WGS) entry which is preliminary data.</text>
</comment>
<dbReference type="EMBL" id="JACCJC010000054">
    <property type="protein sequence ID" value="KAF6231748.1"/>
    <property type="molecule type" value="Genomic_DNA"/>
</dbReference>
<feature type="compositionally biased region" description="Low complexity" evidence="1">
    <location>
        <begin position="148"/>
        <end position="167"/>
    </location>
</feature>
<feature type="compositionally biased region" description="Basic and acidic residues" evidence="1">
    <location>
        <begin position="499"/>
        <end position="516"/>
    </location>
</feature>
<dbReference type="OrthoDB" id="5418628at2759"/>